<feature type="transmembrane region" description="Helical" evidence="7">
    <location>
        <begin position="607"/>
        <end position="632"/>
    </location>
</feature>
<feature type="transmembrane region" description="Helical" evidence="7">
    <location>
        <begin position="252"/>
        <end position="270"/>
    </location>
</feature>
<comment type="caution">
    <text evidence="10">The sequence shown here is derived from an EMBL/GenBank/DDBJ whole genome shotgun (WGS) entry which is preliminary data.</text>
</comment>
<feature type="transmembrane region" description="Helical" evidence="7">
    <location>
        <begin position="309"/>
        <end position="337"/>
    </location>
</feature>
<evidence type="ECO:0000256" key="4">
    <source>
        <dbReference type="ARBA" id="ARBA00022692"/>
    </source>
</evidence>
<evidence type="ECO:0000256" key="5">
    <source>
        <dbReference type="ARBA" id="ARBA00022989"/>
    </source>
</evidence>
<dbReference type="InterPro" id="IPR002668">
    <property type="entry name" value="CNT_N_dom"/>
</dbReference>
<evidence type="ECO:0000256" key="7">
    <source>
        <dbReference type="SAM" id="Phobius"/>
    </source>
</evidence>
<dbReference type="Proteomes" id="UP000735302">
    <property type="component" value="Unassembled WGS sequence"/>
</dbReference>
<dbReference type="Pfam" id="PF07662">
    <property type="entry name" value="Nucleos_tra2_C"/>
    <property type="match status" value="1"/>
</dbReference>
<sequence length="666" mass="74433">MSRQANGIKTNHTIYIGDRENEEICDRKRSQSMPNGDSDARMNLLHADQDRDGEKKVTIEYGKFGKTPEELAKLEEDEYWTDEDEEEDVEAKKSTLVGQVIVTGQQTLLRSFVWLKLRTGGYLVTALCLIAYIVYFTWAMIHEFGSEASRRLLIGTVLGVIIYTRHYISKGARFVARKVYGQDYLSSSHAERLECIRFFLRWAMYGLMLGVIAWTLIHQGMKDVTNLRPVPGLFAFLLFCLLFSSNPSKINWHTIFWGVGLQFLTALFILKFDFGKNAVLWVQNRLDEFFANSDGGSKIMFGDSYKDHYIIFGALPLVLVSNATLTILYYTGAMILIIKTIGSFLSFVLDTSPVESMGVAASIFLEGVTAILSLRPYLRKMSKSQLFLMTTSAFSSLGGAYLAILSSMGVSLTYLIPAMVISAPATFAVCKLIVPETKVKQGKDTSGEVDVGADERNKYIGIMDAAQTGAMSMVSLVVNIVVVAFVFFFYIEWLNHTLQWFGERVGLGGVNVELLSAYAFYPAALAMGIEPRDCYRVAMLLGYRFSVTNIVAFFKLTDMSMNRNRFMEYMQATNGTGAVSYTVDDITLIGWNETLKNGFMSIRSEAVVTYALSGFSSFLTVMITMGVMITLVPRRKAWINRISLTALIAGNIANCMTGCFAGIFYE</sequence>
<feature type="transmembrane region" description="Helical" evidence="7">
    <location>
        <begin position="229"/>
        <end position="246"/>
    </location>
</feature>
<dbReference type="EMBL" id="BLXT01000663">
    <property type="protein sequence ID" value="GFN79490.1"/>
    <property type="molecule type" value="Genomic_DNA"/>
</dbReference>
<evidence type="ECO:0000313" key="11">
    <source>
        <dbReference type="Proteomes" id="UP000735302"/>
    </source>
</evidence>
<keyword evidence="4 7" id="KW-0812">Transmembrane</keyword>
<evidence type="ECO:0000259" key="9">
    <source>
        <dbReference type="Pfam" id="PF07662"/>
    </source>
</evidence>
<feature type="transmembrane region" description="Helical" evidence="7">
    <location>
        <begin position="198"/>
        <end position="217"/>
    </location>
</feature>
<dbReference type="PANTHER" id="PTHR10590">
    <property type="entry name" value="SODIUM/NUCLEOSIDE COTRANSPORTER"/>
    <property type="match status" value="1"/>
</dbReference>
<feature type="transmembrane region" description="Helical" evidence="7">
    <location>
        <begin position="120"/>
        <end position="141"/>
    </location>
</feature>
<comment type="subcellular location">
    <subcellularLocation>
        <location evidence="1">Cell membrane</location>
        <topology evidence="1">Multi-pass membrane protein</topology>
    </subcellularLocation>
</comment>
<accession>A0AAV3XWY3</accession>
<feature type="domain" description="Concentrative nucleoside transporter C-terminal" evidence="9">
    <location>
        <begin position="414"/>
        <end position="662"/>
    </location>
</feature>
<keyword evidence="11" id="KW-1185">Reference proteome</keyword>
<feature type="transmembrane region" description="Helical" evidence="7">
    <location>
        <begin position="414"/>
        <end position="434"/>
    </location>
</feature>
<feature type="transmembrane region" description="Helical" evidence="7">
    <location>
        <begin position="505"/>
        <end position="525"/>
    </location>
</feature>
<dbReference type="GO" id="GO:0005886">
    <property type="term" value="C:plasma membrane"/>
    <property type="evidence" value="ECO:0007669"/>
    <property type="project" value="UniProtKB-SubCell"/>
</dbReference>
<feature type="transmembrane region" description="Helical" evidence="7">
    <location>
        <begin position="473"/>
        <end position="493"/>
    </location>
</feature>
<dbReference type="InterPro" id="IPR011657">
    <property type="entry name" value="CNT_C_dom"/>
</dbReference>
<feature type="transmembrane region" description="Helical" evidence="7">
    <location>
        <begin position="644"/>
        <end position="665"/>
    </location>
</feature>
<evidence type="ECO:0000256" key="2">
    <source>
        <dbReference type="ARBA" id="ARBA00009033"/>
    </source>
</evidence>
<evidence type="ECO:0000313" key="10">
    <source>
        <dbReference type="EMBL" id="GFN79490.1"/>
    </source>
</evidence>
<evidence type="ECO:0000256" key="6">
    <source>
        <dbReference type="ARBA" id="ARBA00023136"/>
    </source>
</evidence>
<dbReference type="Pfam" id="PF01773">
    <property type="entry name" value="Nucleos_tra2_N"/>
    <property type="match status" value="1"/>
</dbReference>
<evidence type="ECO:0000256" key="3">
    <source>
        <dbReference type="ARBA" id="ARBA00022475"/>
    </source>
</evidence>
<evidence type="ECO:0000256" key="1">
    <source>
        <dbReference type="ARBA" id="ARBA00004651"/>
    </source>
</evidence>
<proteinExistence type="inferred from homology"/>
<gene>
    <name evidence="10" type="ORF">PoB_000599600</name>
</gene>
<name>A0AAV3XWY3_9GAST</name>
<feature type="transmembrane region" description="Helical" evidence="7">
    <location>
        <begin position="537"/>
        <end position="557"/>
    </location>
</feature>
<dbReference type="AlphaFoldDB" id="A0AAV3XWY3"/>
<keyword evidence="3" id="KW-1003">Cell membrane</keyword>
<feature type="transmembrane region" description="Helical" evidence="7">
    <location>
        <begin position="386"/>
        <end position="408"/>
    </location>
</feature>
<dbReference type="GO" id="GO:0005415">
    <property type="term" value="F:nucleoside:sodium symporter activity"/>
    <property type="evidence" value="ECO:0007669"/>
    <property type="project" value="TreeGrafter"/>
</dbReference>
<protein>
    <submittedName>
        <fullName evidence="10">Solute carrier family 28 member 3-like</fullName>
    </submittedName>
</protein>
<dbReference type="PANTHER" id="PTHR10590:SF4">
    <property type="entry name" value="SOLUTE CARRIER FAMILY 28 MEMBER 3"/>
    <property type="match status" value="1"/>
</dbReference>
<keyword evidence="5 7" id="KW-1133">Transmembrane helix</keyword>
<feature type="domain" description="Concentrative nucleoside transporter N-terminal" evidence="8">
    <location>
        <begin position="232"/>
        <end position="303"/>
    </location>
</feature>
<keyword evidence="6 7" id="KW-0472">Membrane</keyword>
<organism evidence="10 11">
    <name type="scientific">Plakobranchus ocellatus</name>
    <dbReference type="NCBI Taxonomy" id="259542"/>
    <lineage>
        <taxon>Eukaryota</taxon>
        <taxon>Metazoa</taxon>
        <taxon>Spiralia</taxon>
        <taxon>Lophotrochozoa</taxon>
        <taxon>Mollusca</taxon>
        <taxon>Gastropoda</taxon>
        <taxon>Heterobranchia</taxon>
        <taxon>Euthyneura</taxon>
        <taxon>Panpulmonata</taxon>
        <taxon>Sacoglossa</taxon>
        <taxon>Placobranchoidea</taxon>
        <taxon>Plakobranchidae</taxon>
        <taxon>Plakobranchus</taxon>
    </lineage>
</organism>
<evidence type="ECO:0000259" key="8">
    <source>
        <dbReference type="Pfam" id="PF01773"/>
    </source>
</evidence>
<comment type="similarity">
    <text evidence="2">Belongs to the concentrative nucleoside transporter (CNT) (TC 2.A.41) family.</text>
</comment>
<dbReference type="InterPro" id="IPR008276">
    <property type="entry name" value="C_nuclsd_transpt"/>
</dbReference>
<reference evidence="10 11" key="1">
    <citation type="journal article" date="2021" name="Elife">
        <title>Chloroplast acquisition without the gene transfer in kleptoplastic sea slugs, Plakobranchus ocellatus.</title>
        <authorList>
            <person name="Maeda T."/>
            <person name="Takahashi S."/>
            <person name="Yoshida T."/>
            <person name="Shimamura S."/>
            <person name="Takaki Y."/>
            <person name="Nagai Y."/>
            <person name="Toyoda A."/>
            <person name="Suzuki Y."/>
            <person name="Arimoto A."/>
            <person name="Ishii H."/>
            <person name="Satoh N."/>
            <person name="Nishiyama T."/>
            <person name="Hasebe M."/>
            <person name="Maruyama T."/>
            <person name="Minagawa J."/>
            <person name="Obokata J."/>
            <person name="Shigenobu S."/>
        </authorList>
    </citation>
    <scope>NUCLEOTIDE SEQUENCE [LARGE SCALE GENOMIC DNA]</scope>
</reference>